<dbReference type="AlphaFoldDB" id="A0AAX1FNQ4"/>
<dbReference type="PROSITE" id="PS51257">
    <property type="entry name" value="PROKAR_LIPOPROTEIN"/>
    <property type="match status" value="1"/>
</dbReference>
<evidence type="ECO:0000313" key="3">
    <source>
        <dbReference type="Proteomes" id="UP000464718"/>
    </source>
</evidence>
<keyword evidence="1" id="KW-0732">Signal</keyword>
<evidence type="ECO:0000256" key="1">
    <source>
        <dbReference type="SAM" id="SignalP"/>
    </source>
</evidence>
<evidence type="ECO:0000313" key="2">
    <source>
        <dbReference type="EMBL" id="QHH08920.1"/>
    </source>
</evidence>
<feature type="signal peptide" evidence="1">
    <location>
        <begin position="1"/>
        <end position="20"/>
    </location>
</feature>
<feature type="chain" id="PRO_5043735080" evidence="1">
    <location>
        <begin position="21"/>
        <end position="123"/>
    </location>
</feature>
<sequence length="123" mass="13540">MKTKQVKSALILMLATVAVVGCSSRPTKITTMETGVPADYEALPITQASAFSFDLFNVIPIRRGSREIRAREDMLKKSGGEDIINPMISSGFFWTPIGNFERITIQGTPIRKKSNLPPQLAVE</sequence>
<dbReference type="RefSeq" id="WP_159408353.1">
    <property type="nucleotide sequence ID" value="NZ_CP034298.1"/>
</dbReference>
<organism evidence="2 3">
    <name type="scientific">Vibrio parahaemolyticus</name>
    <dbReference type="NCBI Taxonomy" id="670"/>
    <lineage>
        <taxon>Bacteria</taxon>
        <taxon>Pseudomonadati</taxon>
        <taxon>Pseudomonadota</taxon>
        <taxon>Gammaproteobacteria</taxon>
        <taxon>Vibrionales</taxon>
        <taxon>Vibrionaceae</taxon>
        <taxon>Vibrio</taxon>
    </lineage>
</organism>
<dbReference type="EMBL" id="CP034298">
    <property type="protein sequence ID" value="QHH08920.1"/>
    <property type="molecule type" value="Genomic_DNA"/>
</dbReference>
<protein>
    <submittedName>
        <fullName evidence="2">Uncharacterized protein</fullName>
    </submittedName>
</protein>
<reference evidence="2 3" key="1">
    <citation type="submission" date="2018-12" db="EMBL/GenBank/DDBJ databases">
        <title>Genomic insights into the evolutionary origins and pathogenicity of five Vibrio parahaemolyticus strains isolated from the shrimp with acute hepatopancreatic necrosis disease (AHPND).</title>
        <authorList>
            <person name="Yang Q."/>
            <person name="Dong X."/>
            <person name="Xie G."/>
            <person name="Fu S."/>
            <person name="Zou P."/>
            <person name="Sun J."/>
            <person name="Wang Y."/>
            <person name="Huang J."/>
        </authorList>
    </citation>
    <scope>NUCLEOTIDE SEQUENCE [LARGE SCALE GENOMIC DNA]</scope>
    <source>
        <strain evidence="2 3">20160303005-1</strain>
    </source>
</reference>
<proteinExistence type="predicted"/>
<dbReference type="Proteomes" id="UP000464718">
    <property type="component" value="Chromosome i"/>
</dbReference>
<name>A0AAX1FNQ4_VIBPH</name>
<gene>
    <name evidence="2" type="ORF">EHC69_05900</name>
</gene>
<accession>A0AAX1FNQ4</accession>